<proteinExistence type="predicted"/>
<dbReference type="Pfam" id="PF02620">
    <property type="entry name" value="YceD"/>
    <property type="match status" value="1"/>
</dbReference>
<dbReference type="AlphaFoldDB" id="A0A3E1F1T4"/>
<accession>A0A3E1F1T4</accession>
<dbReference type="OrthoDB" id="1524821at2"/>
<comment type="caution">
    <text evidence="2">The sequence shown here is derived from an EMBL/GenBank/DDBJ whole genome shotgun (WGS) entry which is preliminary data.</text>
</comment>
<dbReference type="InterPro" id="IPR003772">
    <property type="entry name" value="YceD"/>
</dbReference>
<dbReference type="RefSeq" id="WP_116879626.1">
    <property type="nucleotide sequence ID" value="NZ_QURB01000001.1"/>
</dbReference>
<protein>
    <submittedName>
        <fullName evidence="2">DUF177 domain-containing protein</fullName>
    </submittedName>
</protein>
<feature type="region of interest" description="Disordered" evidence="1">
    <location>
        <begin position="150"/>
        <end position="172"/>
    </location>
</feature>
<organism evidence="2 3">
    <name type="scientific">Brumimicrobium aurantiacum</name>
    <dbReference type="NCBI Taxonomy" id="1737063"/>
    <lineage>
        <taxon>Bacteria</taxon>
        <taxon>Pseudomonadati</taxon>
        <taxon>Bacteroidota</taxon>
        <taxon>Flavobacteriia</taxon>
        <taxon>Flavobacteriales</taxon>
        <taxon>Crocinitomicaceae</taxon>
        <taxon>Brumimicrobium</taxon>
    </lineage>
</organism>
<evidence type="ECO:0000256" key="1">
    <source>
        <dbReference type="SAM" id="MobiDB-lite"/>
    </source>
</evidence>
<dbReference type="Proteomes" id="UP000257127">
    <property type="component" value="Unassembled WGS sequence"/>
</dbReference>
<feature type="compositionally biased region" description="Acidic residues" evidence="1">
    <location>
        <begin position="150"/>
        <end position="161"/>
    </location>
</feature>
<evidence type="ECO:0000313" key="2">
    <source>
        <dbReference type="EMBL" id="RFC55791.1"/>
    </source>
</evidence>
<name>A0A3E1F1T4_9FLAO</name>
<sequence>MASNKEYIIPFEGLKNGKHSFEFKITTAFFEELAYSIIQGGDVKVDFQLNKKDTMLIGAFEMSGTIQKPCDRCTELMDIDIDLSHQMIYKFGENESEDENLIVLPSSAFTIDISSTMYELLTVSLPTRNVHDENECNEDMLDLIDKYVDSSEEEDTDEDEIDPRWNALKNLN</sequence>
<keyword evidence="3" id="KW-1185">Reference proteome</keyword>
<dbReference type="EMBL" id="QURB01000001">
    <property type="protein sequence ID" value="RFC55791.1"/>
    <property type="molecule type" value="Genomic_DNA"/>
</dbReference>
<gene>
    <name evidence="2" type="ORF">DXU93_02315</name>
</gene>
<reference evidence="2 3" key="1">
    <citation type="submission" date="2018-08" db="EMBL/GenBank/DDBJ databases">
        <title>The draft genome squence of Brumimicrobium sp. N62.</title>
        <authorList>
            <person name="Du Z.-J."/>
            <person name="Luo H.-R."/>
        </authorList>
    </citation>
    <scope>NUCLEOTIDE SEQUENCE [LARGE SCALE GENOMIC DNA]</scope>
    <source>
        <strain evidence="2 3">N62</strain>
    </source>
</reference>
<evidence type="ECO:0000313" key="3">
    <source>
        <dbReference type="Proteomes" id="UP000257127"/>
    </source>
</evidence>